<dbReference type="InterPro" id="IPR051539">
    <property type="entry name" value="T4SS-coupling_protein"/>
</dbReference>
<keyword evidence="5" id="KW-1133">Transmembrane helix</keyword>
<comment type="subcellular location">
    <subcellularLocation>
        <location evidence="1">Cell membrane</location>
        <topology evidence="1">Multi-pass membrane protein</topology>
    </subcellularLocation>
</comment>
<feature type="region of interest" description="Disordered" evidence="7">
    <location>
        <begin position="692"/>
        <end position="735"/>
    </location>
</feature>
<evidence type="ECO:0000256" key="3">
    <source>
        <dbReference type="ARBA" id="ARBA00022475"/>
    </source>
</evidence>
<comment type="similarity">
    <text evidence="2">Belongs to the VirD4/TraG family.</text>
</comment>
<gene>
    <name evidence="9" type="ORF">ACFOYW_18310</name>
</gene>
<accession>A0ABV8QBJ8</accession>
<evidence type="ECO:0000256" key="5">
    <source>
        <dbReference type="ARBA" id="ARBA00022989"/>
    </source>
</evidence>
<keyword evidence="4" id="KW-0812">Transmembrane</keyword>
<evidence type="ECO:0000256" key="6">
    <source>
        <dbReference type="ARBA" id="ARBA00023136"/>
    </source>
</evidence>
<name>A0ABV8QBJ8_9MICO</name>
<dbReference type="InterPro" id="IPR027417">
    <property type="entry name" value="P-loop_NTPase"/>
</dbReference>
<dbReference type="RefSeq" id="WP_390232455.1">
    <property type="nucleotide sequence ID" value="NZ_JBHSCN010000023.1"/>
</dbReference>
<evidence type="ECO:0000256" key="4">
    <source>
        <dbReference type="ARBA" id="ARBA00022692"/>
    </source>
</evidence>
<feature type="compositionally biased region" description="Low complexity" evidence="7">
    <location>
        <begin position="710"/>
        <end position="726"/>
    </location>
</feature>
<evidence type="ECO:0000259" key="8">
    <source>
        <dbReference type="SMART" id="SM00382"/>
    </source>
</evidence>
<evidence type="ECO:0000313" key="9">
    <source>
        <dbReference type="EMBL" id="MFC4245327.1"/>
    </source>
</evidence>
<dbReference type="PANTHER" id="PTHR37937">
    <property type="entry name" value="CONJUGATIVE TRANSFER: DNA TRANSPORT"/>
    <property type="match status" value="1"/>
</dbReference>
<reference evidence="10" key="1">
    <citation type="journal article" date="2019" name="Int. J. Syst. Evol. Microbiol.">
        <title>The Global Catalogue of Microorganisms (GCM) 10K type strain sequencing project: providing services to taxonomists for standard genome sequencing and annotation.</title>
        <authorList>
            <consortium name="The Broad Institute Genomics Platform"/>
            <consortium name="The Broad Institute Genome Sequencing Center for Infectious Disease"/>
            <person name="Wu L."/>
            <person name="Ma J."/>
        </authorList>
    </citation>
    <scope>NUCLEOTIDE SEQUENCE [LARGE SCALE GENOMIC DNA]</scope>
    <source>
        <strain evidence="10">CGMCC 1.10363</strain>
    </source>
</reference>
<evidence type="ECO:0000256" key="1">
    <source>
        <dbReference type="ARBA" id="ARBA00004651"/>
    </source>
</evidence>
<dbReference type="InterPro" id="IPR003688">
    <property type="entry name" value="TraG/VirD4"/>
</dbReference>
<organism evidence="9 10">
    <name type="scientific">Gryllotalpicola reticulitermitis</name>
    <dbReference type="NCBI Taxonomy" id="1184153"/>
    <lineage>
        <taxon>Bacteria</taxon>
        <taxon>Bacillati</taxon>
        <taxon>Actinomycetota</taxon>
        <taxon>Actinomycetes</taxon>
        <taxon>Micrococcales</taxon>
        <taxon>Microbacteriaceae</taxon>
        <taxon>Gryllotalpicola</taxon>
    </lineage>
</organism>
<evidence type="ECO:0000313" key="10">
    <source>
        <dbReference type="Proteomes" id="UP001595900"/>
    </source>
</evidence>
<dbReference type="InterPro" id="IPR003593">
    <property type="entry name" value="AAA+_ATPase"/>
</dbReference>
<comment type="caution">
    <text evidence="9">The sequence shown here is derived from an EMBL/GenBank/DDBJ whole genome shotgun (WGS) entry which is preliminary data.</text>
</comment>
<evidence type="ECO:0000256" key="7">
    <source>
        <dbReference type="SAM" id="MobiDB-lite"/>
    </source>
</evidence>
<dbReference type="SMART" id="SM00382">
    <property type="entry name" value="AAA"/>
    <property type="match status" value="1"/>
</dbReference>
<keyword evidence="3" id="KW-1003">Cell membrane</keyword>
<proteinExistence type="inferred from homology"/>
<dbReference type="EMBL" id="JBHSCN010000023">
    <property type="protein sequence ID" value="MFC4245327.1"/>
    <property type="molecule type" value="Genomic_DNA"/>
</dbReference>
<evidence type="ECO:0000256" key="2">
    <source>
        <dbReference type="ARBA" id="ARBA00008806"/>
    </source>
</evidence>
<dbReference type="PANTHER" id="PTHR37937:SF1">
    <property type="entry name" value="CONJUGATIVE TRANSFER: DNA TRANSPORT"/>
    <property type="match status" value="1"/>
</dbReference>
<dbReference type="SUPFAM" id="SSF52540">
    <property type="entry name" value="P-loop containing nucleoside triphosphate hydrolases"/>
    <property type="match status" value="1"/>
</dbReference>
<protein>
    <submittedName>
        <fullName evidence="9">Type IV secretory system conjugative DNA transfer family protein</fullName>
    </submittedName>
</protein>
<feature type="domain" description="AAA+ ATPase" evidence="8">
    <location>
        <begin position="307"/>
        <end position="626"/>
    </location>
</feature>
<dbReference type="Proteomes" id="UP001595900">
    <property type="component" value="Unassembled WGS sequence"/>
</dbReference>
<keyword evidence="10" id="KW-1185">Reference proteome</keyword>
<sequence>MRAPHGLVFSEVFLPHLLEPERVSEVFTRMAADRAGSVVILETRADKEGIRQLLGCAPEDVHLLRRLLTTTLPGTILTSPGDPARSSVQTAKKLRIQSHGLPLEVSEPERFTRALYGALSRPLKDGEAVVLQVVIGQSSAPQHVPAKIADPHVRFPEAVLTGIPDASSEERNRVRDHLAEHRLDIEIRVGVASPEQSRRQRFGRELMAALRVTESPGVSVRLAPDNPNLMNTGTPPRWWRTRLSVSELVALSGWPIVSDAERSLPGMRPAHPKLLRAERGVETKKGIFARSDVPGDGREIGIARADTVFHFSLIGPTGVGKTTLLERLAKNAIDDGDAICILDAKGQLVDRVLSFIPKERWSDVEVIDATDPNSSTSNPLDARGRNPDVQADFVLNVFRFTFADGWGPRTEDLFSTVLRTLTRAGNARGVPYTLIDIPKVWTNPAFRAEVVGFGAKNDAALQMAWAAFEALGPGQRASMLAAPMNKLNQVLLRPAAVQLFGQAEGSFRLRDIWRERKIVLVQANEALVGPLTAKLIIGLVLAEIWQATQERASEHGHEKRIGHVLLDEADRFMGSLTVSLADAYARSRSLSVSWITAVQYWDQLPHEMKSAIAANARTKIAFKLETDEDARTFAKLAPGLEPADFMALERYQVYVRPVVNGVTTEWALARTLPPVESVHDVADVRAAVLGRHESAPPGSPFQSDDTDQTAAVPSDAAAKAASPDAPVGRRRRRPS</sequence>
<dbReference type="Pfam" id="PF02534">
    <property type="entry name" value="T4SS-DNA_transf"/>
    <property type="match status" value="1"/>
</dbReference>
<dbReference type="Gene3D" id="3.40.50.300">
    <property type="entry name" value="P-loop containing nucleotide triphosphate hydrolases"/>
    <property type="match status" value="2"/>
</dbReference>
<keyword evidence="6" id="KW-0472">Membrane</keyword>